<gene>
    <name evidence="1" type="ORF">V6U78_07470</name>
</gene>
<name>A0ABW8PYF5_9GAMM</name>
<dbReference type="Proteomes" id="UP001621714">
    <property type="component" value="Unassembled WGS sequence"/>
</dbReference>
<dbReference type="Pfam" id="PF09839">
    <property type="entry name" value="DUF2066"/>
    <property type="match status" value="2"/>
</dbReference>
<dbReference type="InterPro" id="IPR018642">
    <property type="entry name" value="DUF2066"/>
</dbReference>
<accession>A0ABW8PYF5</accession>
<dbReference type="RefSeq" id="WP_405339009.1">
    <property type="nucleotide sequence ID" value="NZ_JBANFI010000004.1"/>
</dbReference>
<dbReference type="EMBL" id="JBANFI010000004">
    <property type="protein sequence ID" value="MFK7160871.1"/>
    <property type="molecule type" value="Genomic_DNA"/>
</dbReference>
<protein>
    <submittedName>
        <fullName evidence="1">DUF2066 domain-containing protein</fullName>
    </submittedName>
</protein>
<reference evidence="1 2" key="1">
    <citation type="submission" date="2024-02" db="EMBL/GenBank/DDBJ databases">
        <title>Marinospirillum sp. MEB 164 isolated from Lonar lake sediment.</title>
        <authorList>
            <person name="Joshi A."/>
            <person name="Thite S."/>
        </authorList>
    </citation>
    <scope>NUCLEOTIDE SEQUENCE [LARGE SCALE GENOMIC DNA]</scope>
    <source>
        <strain evidence="1 2">MEB164</strain>
    </source>
</reference>
<evidence type="ECO:0000313" key="2">
    <source>
        <dbReference type="Proteomes" id="UP001621714"/>
    </source>
</evidence>
<evidence type="ECO:0000313" key="1">
    <source>
        <dbReference type="EMBL" id="MFK7160871.1"/>
    </source>
</evidence>
<sequence>MSLTSLYARLGWHRSLLGFVLLLWIASSAQAAHLYQISIPVTDTTAATRAEAANQVLSRLLVRLTGEAAIAAAFPPEDFAAEPELYQEDPAFDLWQSLSEAQQWVAEFSYQSTAVRLTDEQGRPVPTQLLVLTFDEQGIRQLIRRMGYRVWDSTRPRSLMWILLDGRQGRYLVNPSTNAALAEVVEQQAQERGIPVTFADLTRHEQEPSLLSDLWGGFAQQILRASQVYEADHIVVARISSDGQRWVLLLSQPGLSGVREQRLTDTTLGGVLRQAVNATSETLAQHYGGTSQQHVSGQLRVRVTGIETAQDLAQVLQRLQRLSVVESLRLHQAQAQMIELDLNLNGNQQVLRANLALDSGLVEVNPLPWQLSLEDQSELAPVDLILRWQR</sequence>
<keyword evidence="2" id="KW-1185">Reference proteome</keyword>
<comment type="caution">
    <text evidence="1">The sequence shown here is derived from an EMBL/GenBank/DDBJ whole genome shotgun (WGS) entry which is preliminary data.</text>
</comment>
<organism evidence="1 2">
    <name type="scientific">Marinospirillum alkalitolerans</name>
    <dbReference type="NCBI Taxonomy" id="3123374"/>
    <lineage>
        <taxon>Bacteria</taxon>
        <taxon>Pseudomonadati</taxon>
        <taxon>Pseudomonadota</taxon>
        <taxon>Gammaproteobacteria</taxon>
        <taxon>Oceanospirillales</taxon>
        <taxon>Oceanospirillaceae</taxon>
        <taxon>Marinospirillum</taxon>
    </lineage>
</organism>
<proteinExistence type="predicted"/>